<sequence>MQRYREIVAAFTRNGFGFVMKELGLLELLSVPKRLFIEGSKETQTKTVGERFRLFFEQLGPTFIKIGQIASTRSDFIPADVICELEKLQDDVPPFSYEEVQQVFTEELGKNINDVFSKFHEEPIAAASIGQVHYAILKTGEKVAVKIQRPNIRKKIETDLEILQEIAMLAERKFDWAAKYQLRDITDEFAKSLRAEVDYTIEGRNSEKIAKQFKNDPKIYIPKVYWPFTSKKILTMEYVDAIKLNEIEKIEKKGYNRNKIADKFVNAIFQQILMDGFFHGDPHPGNVLVKEGEVIVLMDFGMIGRLTPQMRDHFASFVIAMMLQNTDGVIKAATKMGLVSDDANMEVLRTDVEHLREKYYDVPFSQLSLGEAVNDLFSVASKHGIRIPTDLTLVGKALLTMEGMVEKLDPNLSIVKIAEPFGKQLLKERYHPKNVVTRLMKNATEYGEIVTDLPKSIKQFTSIMKQGKMRVEVSISDLDHLLARLERVSNRLSFSIVLLSFSIIMVGLIVGSSVAGHTSTYILRLPTVEIGFGVALVMFLWLIYSIIKSGRF</sequence>
<dbReference type="Proteomes" id="UP000180098">
    <property type="component" value="Unassembled WGS sequence"/>
</dbReference>
<gene>
    <name evidence="4" type="ORF">BKP35_17500</name>
</gene>
<keyword evidence="2" id="KW-1133">Transmembrane helix</keyword>
<evidence type="ECO:0000256" key="1">
    <source>
        <dbReference type="ARBA" id="ARBA00009670"/>
    </source>
</evidence>
<feature type="transmembrane region" description="Helical" evidence="2">
    <location>
        <begin position="492"/>
        <end position="510"/>
    </location>
</feature>
<evidence type="ECO:0000313" key="5">
    <source>
        <dbReference type="Proteomes" id="UP000180098"/>
    </source>
</evidence>
<evidence type="ECO:0000313" key="4">
    <source>
        <dbReference type="EMBL" id="OIJ08717.1"/>
    </source>
</evidence>
<keyword evidence="2" id="KW-0472">Membrane</keyword>
<dbReference type="Pfam" id="PF03109">
    <property type="entry name" value="ABC1"/>
    <property type="match status" value="1"/>
</dbReference>
<organism evidence="4 5">
    <name type="scientific">Anaerobacillus arseniciselenatis</name>
    <dbReference type="NCBI Taxonomy" id="85682"/>
    <lineage>
        <taxon>Bacteria</taxon>
        <taxon>Bacillati</taxon>
        <taxon>Bacillota</taxon>
        <taxon>Bacilli</taxon>
        <taxon>Bacillales</taxon>
        <taxon>Bacillaceae</taxon>
        <taxon>Anaerobacillus</taxon>
    </lineage>
</organism>
<comment type="caution">
    <text evidence="4">The sequence shown here is derived from an EMBL/GenBank/DDBJ whole genome shotgun (WGS) entry which is preliminary data.</text>
</comment>
<keyword evidence="5" id="KW-1185">Reference proteome</keyword>
<dbReference type="EMBL" id="MLQQ01000051">
    <property type="protein sequence ID" value="OIJ08717.1"/>
    <property type="molecule type" value="Genomic_DNA"/>
</dbReference>
<proteinExistence type="inferred from homology"/>
<dbReference type="PANTHER" id="PTHR10566:SF113">
    <property type="entry name" value="PROTEIN ACTIVITY OF BC1 COMPLEX KINASE 7, CHLOROPLASTIC"/>
    <property type="match status" value="1"/>
</dbReference>
<comment type="similarity">
    <text evidence="1">Belongs to the protein kinase superfamily. ADCK protein kinase family.</text>
</comment>
<evidence type="ECO:0000259" key="3">
    <source>
        <dbReference type="PROSITE" id="PS50011"/>
    </source>
</evidence>
<feature type="domain" description="Protein kinase" evidence="3">
    <location>
        <begin position="118"/>
        <end position="447"/>
    </location>
</feature>
<protein>
    <submittedName>
        <fullName evidence="4">ABC transporter</fullName>
    </submittedName>
</protein>
<reference evidence="4 5" key="1">
    <citation type="submission" date="2016-10" db="EMBL/GenBank/DDBJ databases">
        <title>Draft genome sequences of four alkaliphilic bacteria belonging to the Anaerobacillus genus.</title>
        <authorList>
            <person name="Bassil N.M."/>
            <person name="Lloyd J.R."/>
        </authorList>
    </citation>
    <scope>NUCLEOTIDE SEQUENCE [LARGE SCALE GENOMIC DNA]</scope>
    <source>
        <strain evidence="4 5">DSM 15340</strain>
    </source>
</reference>
<dbReference type="InterPro" id="IPR000719">
    <property type="entry name" value="Prot_kinase_dom"/>
</dbReference>
<dbReference type="PANTHER" id="PTHR10566">
    <property type="entry name" value="CHAPERONE-ACTIVITY OF BC1 COMPLEX CABC1 -RELATED"/>
    <property type="match status" value="1"/>
</dbReference>
<dbReference type="InterPro" id="IPR004147">
    <property type="entry name" value="ABC1_dom"/>
</dbReference>
<dbReference type="GO" id="GO:0005524">
    <property type="term" value="F:ATP binding"/>
    <property type="evidence" value="ECO:0007669"/>
    <property type="project" value="InterPro"/>
</dbReference>
<dbReference type="CDD" id="cd05121">
    <property type="entry name" value="ABC1_ADCK3-like"/>
    <property type="match status" value="1"/>
</dbReference>
<dbReference type="Gene3D" id="1.10.510.10">
    <property type="entry name" value="Transferase(Phosphotransferase) domain 1"/>
    <property type="match status" value="1"/>
</dbReference>
<evidence type="ECO:0000256" key="2">
    <source>
        <dbReference type="SAM" id="Phobius"/>
    </source>
</evidence>
<dbReference type="AlphaFoldDB" id="A0A1S2LAC8"/>
<dbReference type="SUPFAM" id="SSF56112">
    <property type="entry name" value="Protein kinase-like (PK-like)"/>
    <property type="match status" value="1"/>
</dbReference>
<accession>A0A1S2LAC8</accession>
<dbReference type="GO" id="GO:0004672">
    <property type="term" value="F:protein kinase activity"/>
    <property type="evidence" value="ECO:0007669"/>
    <property type="project" value="InterPro"/>
</dbReference>
<dbReference type="PROSITE" id="PS50011">
    <property type="entry name" value="PROTEIN_KINASE_DOM"/>
    <property type="match status" value="1"/>
</dbReference>
<feature type="transmembrane region" description="Helical" evidence="2">
    <location>
        <begin position="530"/>
        <end position="547"/>
    </location>
</feature>
<name>A0A1S2LAC8_9BACI</name>
<dbReference type="InterPro" id="IPR050154">
    <property type="entry name" value="UbiB_kinase"/>
</dbReference>
<keyword evidence="2" id="KW-0812">Transmembrane</keyword>
<dbReference type="InterPro" id="IPR011009">
    <property type="entry name" value="Kinase-like_dom_sf"/>
</dbReference>